<organism evidence="5 6">
    <name type="scientific">Arthrobacter alpinus</name>
    <dbReference type="NCBI Taxonomy" id="656366"/>
    <lineage>
        <taxon>Bacteria</taxon>
        <taxon>Bacillati</taxon>
        <taxon>Actinomycetota</taxon>
        <taxon>Actinomycetes</taxon>
        <taxon>Micrococcales</taxon>
        <taxon>Micrococcaceae</taxon>
        <taxon>Arthrobacter</taxon>
    </lineage>
</organism>
<dbReference type="InterPro" id="IPR036388">
    <property type="entry name" value="WH-like_DNA-bd_sf"/>
</dbReference>
<evidence type="ECO:0000259" key="4">
    <source>
        <dbReference type="PROSITE" id="PS50043"/>
    </source>
</evidence>
<proteinExistence type="predicted"/>
<gene>
    <name evidence="5" type="ORF">AS189_19110</name>
</gene>
<keyword evidence="2" id="KW-0238">DNA-binding</keyword>
<keyword evidence="3" id="KW-0804">Transcription</keyword>
<dbReference type="EMBL" id="CP013201">
    <property type="protein sequence ID" value="ALO68695.1"/>
    <property type="molecule type" value="Genomic_DNA"/>
</dbReference>
<evidence type="ECO:0000256" key="2">
    <source>
        <dbReference type="ARBA" id="ARBA00023125"/>
    </source>
</evidence>
<dbReference type="PRINTS" id="PR00038">
    <property type="entry name" value="HTHLUXR"/>
</dbReference>
<dbReference type="Proteomes" id="UP000059574">
    <property type="component" value="Plasmid pRK01"/>
</dbReference>
<dbReference type="InterPro" id="IPR000792">
    <property type="entry name" value="Tscrpt_reg_LuxR_C"/>
</dbReference>
<sequence length="174" mass="19273">MASMSLFAATIQATDKDYALLEDVSLRRQGPMATLNVLLARSCRTKDAEKALEAAHIAETLKLDAVESRCAVLALDFARDAGRNSLARLASQRLDRLHKNLPKLPFQPKCGVKLTQREIQVAKLAKRGLGNRAIADRIGVSVRTVEGHLYQLYSKLGITTSMSLLKTRTSRQWQ</sequence>
<protein>
    <recommendedName>
        <fullName evidence="4">HTH luxR-type domain-containing protein</fullName>
    </recommendedName>
</protein>
<keyword evidence="1" id="KW-0805">Transcription regulation</keyword>
<reference evidence="6" key="1">
    <citation type="submission" date="2015-11" db="EMBL/GenBank/DDBJ databases">
        <authorList>
            <person name="Kumar R."/>
            <person name="Singh D."/>
            <person name="Swarnkar M.K."/>
            <person name="Singh A.K."/>
            <person name="Kumar S."/>
        </authorList>
    </citation>
    <scope>NUCLEOTIDE SEQUENCE [LARGE SCALE GENOMIC DNA]</scope>
    <source>
        <strain evidence="6">ERGS4:06</strain>
        <plasmid evidence="6">pRK01</plasmid>
    </source>
</reference>
<dbReference type="PROSITE" id="PS50043">
    <property type="entry name" value="HTH_LUXR_2"/>
    <property type="match status" value="1"/>
</dbReference>
<keyword evidence="5" id="KW-0614">Plasmid</keyword>
<dbReference type="InterPro" id="IPR016032">
    <property type="entry name" value="Sig_transdc_resp-reg_C-effctor"/>
</dbReference>
<reference evidence="5 6" key="2">
    <citation type="journal article" date="2016" name="J. Biotechnol.">
        <title>Complete genome sequence of Arthrobacter alpinus ERGS4:06, a yellow pigmented bacterium tolerant to cold and radiations isolated from Sikkim Himalaya.</title>
        <authorList>
            <person name="Kumar R."/>
            <person name="Singh D."/>
            <person name="Swarnkar M.K."/>
            <person name="Singh A.K."/>
            <person name="Kumar S."/>
        </authorList>
    </citation>
    <scope>NUCLEOTIDE SEQUENCE [LARGE SCALE GENOMIC DNA]</scope>
    <source>
        <strain evidence="5 6">ERGS4:06</strain>
        <plasmid evidence="5 6">pRK01</plasmid>
    </source>
</reference>
<name>A0A0S2M5B3_9MICC</name>
<dbReference type="Gene3D" id="1.10.10.10">
    <property type="entry name" value="Winged helix-like DNA-binding domain superfamily/Winged helix DNA-binding domain"/>
    <property type="match status" value="1"/>
</dbReference>
<feature type="domain" description="HTH luxR-type" evidence="4">
    <location>
        <begin position="107"/>
        <end position="172"/>
    </location>
</feature>
<dbReference type="GO" id="GO:0006355">
    <property type="term" value="P:regulation of DNA-templated transcription"/>
    <property type="evidence" value="ECO:0007669"/>
    <property type="project" value="InterPro"/>
</dbReference>
<dbReference type="PANTHER" id="PTHR44688">
    <property type="entry name" value="DNA-BINDING TRANSCRIPTIONAL ACTIVATOR DEVR_DOSR"/>
    <property type="match status" value="1"/>
</dbReference>
<dbReference type="SUPFAM" id="SSF46894">
    <property type="entry name" value="C-terminal effector domain of the bipartite response regulators"/>
    <property type="match status" value="1"/>
</dbReference>
<dbReference type="OrthoDB" id="3197423at2"/>
<dbReference type="Pfam" id="PF00196">
    <property type="entry name" value="GerE"/>
    <property type="match status" value="1"/>
</dbReference>
<dbReference type="GO" id="GO:0003677">
    <property type="term" value="F:DNA binding"/>
    <property type="evidence" value="ECO:0007669"/>
    <property type="project" value="UniProtKB-KW"/>
</dbReference>
<evidence type="ECO:0000313" key="6">
    <source>
        <dbReference type="Proteomes" id="UP000059574"/>
    </source>
</evidence>
<dbReference type="PANTHER" id="PTHR44688:SF16">
    <property type="entry name" value="DNA-BINDING TRANSCRIPTIONAL ACTIVATOR DEVR_DOSR"/>
    <property type="match status" value="1"/>
</dbReference>
<dbReference type="RefSeq" id="WP_062294096.1">
    <property type="nucleotide sequence ID" value="NZ_CP013201.1"/>
</dbReference>
<evidence type="ECO:0000256" key="3">
    <source>
        <dbReference type="ARBA" id="ARBA00023163"/>
    </source>
</evidence>
<geneLocation type="plasmid" evidence="5 6">
    <name>pRK01</name>
</geneLocation>
<evidence type="ECO:0000256" key="1">
    <source>
        <dbReference type="ARBA" id="ARBA00023015"/>
    </source>
</evidence>
<dbReference type="AlphaFoldDB" id="A0A0S2M5B3"/>
<evidence type="ECO:0000313" key="5">
    <source>
        <dbReference type="EMBL" id="ALO68695.1"/>
    </source>
</evidence>
<dbReference type="SMART" id="SM00421">
    <property type="entry name" value="HTH_LUXR"/>
    <property type="match status" value="1"/>
</dbReference>
<accession>A0A0S2M5B3</accession>
<dbReference type="CDD" id="cd06170">
    <property type="entry name" value="LuxR_C_like"/>
    <property type="match status" value="1"/>
</dbReference>